<dbReference type="InterPro" id="IPR029058">
    <property type="entry name" value="AB_hydrolase_fold"/>
</dbReference>
<dbReference type="Pfam" id="PF12146">
    <property type="entry name" value="Hydrolase_4"/>
    <property type="match status" value="1"/>
</dbReference>
<reference evidence="5" key="1">
    <citation type="submission" date="2022-08" db="EMBL/GenBank/DDBJ databases">
        <title>Draft genome sequencing of Roseisolibacter agri AW1220.</title>
        <authorList>
            <person name="Tobiishi Y."/>
            <person name="Tonouchi A."/>
        </authorList>
    </citation>
    <scope>NUCLEOTIDE SEQUENCE</scope>
    <source>
        <strain evidence="5">AW1220</strain>
    </source>
</reference>
<proteinExistence type="predicted"/>
<evidence type="ECO:0000256" key="2">
    <source>
        <dbReference type="ARBA" id="ARBA00022963"/>
    </source>
</evidence>
<evidence type="ECO:0000256" key="1">
    <source>
        <dbReference type="ARBA" id="ARBA00022801"/>
    </source>
</evidence>
<dbReference type="AlphaFoldDB" id="A0AA37QMG7"/>
<dbReference type="Gene3D" id="3.40.50.1820">
    <property type="entry name" value="alpha/beta hydrolase"/>
    <property type="match status" value="1"/>
</dbReference>
<evidence type="ECO:0000259" key="4">
    <source>
        <dbReference type="Pfam" id="PF12146"/>
    </source>
</evidence>
<name>A0AA37QMG7_9BACT</name>
<comment type="caution">
    <text evidence="5">The sequence shown here is derived from an EMBL/GenBank/DDBJ whole genome shotgun (WGS) entry which is preliminary data.</text>
</comment>
<dbReference type="EMBL" id="BRXS01000012">
    <property type="protein sequence ID" value="GLC28553.1"/>
    <property type="molecule type" value="Genomic_DNA"/>
</dbReference>
<sequence length="297" mass="31009">MPAAAAGCRTIAVPDPESATPIPIVVLYPADAPAHPTRLGPYTLDVAMDAPVAAGTYPLVLVSHGSGGSHLAYRDLAAHLARAGFVAALVEHPGNSRNDNSRVDTEANLAARPRHLRLVVDHLTADVAVGPHLAPDAVAIVGHSMGGYTALAAAGGRPTAFPRETADGMSREVPVPRDPRVRALVLLAPATPWFMAPGALRDVRVPILMLTAEHDPHTPEGHAVIVKRGLPPETPLTHRVVPNAGHFSFLGPFPPAMTHAGFAPSQDPPGFDRAAFHAELHGEVEGFLRGVFGSATL</sequence>
<accession>A0AA37QMG7</accession>
<dbReference type="SUPFAM" id="SSF53474">
    <property type="entry name" value="alpha/beta-Hydrolases"/>
    <property type="match status" value="1"/>
</dbReference>
<keyword evidence="2" id="KW-0442">Lipid degradation</keyword>
<gene>
    <name evidence="5" type="ORF">rosag_50660</name>
</gene>
<dbReference type="Proteomes" id="UP001161325">
    <property type="component" value="Unassembled WGS sequence"/>
</dbReference>
<keyword evidence="6" id="KW-1185">Reference proteome</keyword>
<evidence type="ECO:0000256" key="3">
    <source>
        <dbReference type="ARBA" id="ARBA00023098"/>
    </source>
</evidence>
<organism evidence="5 6">
    <name type="scientific">Roseisolibacter agri</name>
    <dbReference type="NCBI Taxonomy" id="2014610"/>
    <lineage>
        <taxon>Bacteria</taxon>
        <taxon>Pseudomonadati</taxon>
        <taxon>Gemmatimonadota</taxon>
        <taxon>Gemmatimonadia</taxon>
        <taxon>Gemmatimonadales</taxon>
        <taxon>Gemmatimonadaceae</taxon>
        <taxon>Roseisolibacter</taxon>
    </lineage>
</organism>
<dbReference type="PANTHER" id="PTHR10272">
    <property type="entry name" value="PLATELET-ACTIVATING FACTOR ACETYLHYDROLASE"/>
    <property type="match status" value="1"/>
</dbReference>
<dbReference type="InterPro" id="IPR022742">
    <property type="entry name" value="Hydrolase_4"/>
</dbReference>
<dbReference type="PANTHER" id="PTHR10272:SF0">
    <property type="entry name" value="PLATELET-ACTIVATING FACTOR ACETYLHYDROLASE"/>
    <property type="match status" value="1"/>
</dbReference>
<keyword evidence="1" id="KW-0378">Hydrolase</keyword>
<dbReference type="InterPro" id="IPR016986">
    <property type="entry name" value="UCP031982_abhydr"/>
</dbReference>
<dbReference type="GO" id="GO:0003847">
    <property type="term" value="F:1-alkyl-2-acetylglycerophosphocholine esterase activity"/>
    <property type="evidence" value="ECO:0007669"/>
    <property type="project" value="TreeGrafter"/>
</dbReference>
<dbReference type="PIRSF" id="PIRSF031982">
    <property type="entry name" value="UCP031982_abhydr"/>
    <property type="match status" value="1"/>
</dbReference>
<dbReference type="GO" id="GO:0016042">
    <property type="term" value="P:lipid catabolic process"/>
    <property type="evidence" value="ECO:0007669"/>
    <property type="project" value="UniProtKB-KW"/>
</dbReference>
<evidence type="ECO:0000313" key="5">
    <source>
        <dbReference type="EMBL" id="GLC28553.1"/>
    </source>
</evidence>
<protein>
    <recommendedName>
        <fullName evidence="4">Serine aminopeptidase S33 domain-containing protein</fullName>
    </recommendedName>
</protein>
<keyword evidence="3" id="KW-0443">Lipid metabolism</keyword>
<dbReference type="RefSeq" id="WP_284352949.1">
    <property type="nucleotide sequence ID" value="NZ_BRXS01000012.1"/>
</dbReference>
<evidence type="ECO:0000313" key="6">
    <source>
        <dbReference type="Proteomes" id="UP001161325"/>
    </source>
</evidence>
<feature type="domain" description="Serine aminopeptidase S33" evidence="4">
    <location>
        <begin position="59"/>
        <end position="159"/>
    </location>
</feature>